<dbReference type="AlphaFoldDB" id="A0A1M7C335"/>
<dbReference type="SUPFAM" id="SSF48452">
    <property type="entry name" value="TPR-like"/>
    <property type="match status" value="1"/>
</dbReference>
<gene>
    <name evidence="8" type="ORF">SAMN05444266_104177</name>
</gene>
<dbReference type="Pfam" id="PF14322">
    <property type="entry name" value="SusD-like_3"/>
    <property type="match status" value="1"/>
</dbReference>
<dbReference type="InterPro" id="IPR012944">
    <property type="entry name" value="SusD_RagB_dom"/>
</dbReference>
<proteinExistence type="inferred from homology"/>
<evidence type="ECO:0000256" key="4">
    <source>
        <dbReference type="ARBA" id="ARBA00023136"/>
    </source>
</evidence>
<dbReference type="GO" id="GO:0009279">
    <property type="term" value="C:cell outer membrane"/>
    <property type="evidence" value="ECO:0007669"/>
    <property type="project" value="UniProtKB-SubCell"/>
</dbReference>
<evidence type="ECO:0000256" key="5">
    <source>
        <dbReference type="ARBA" id="ARBA00023237"/>
    </source>
</evidence>
<dbReference type="InterPro" id="IPR033985">
    <property type="entry name" value="SusD-like_N"/>
</dbReference>
<dbReference type="Gene3D" id="1.25.40.390">
    <property type="match status" value="1"/>
</dbReference>
<feature type="domain" description="RagB/SusD" evidence="6">
    <location>
        <begin position="309"/>
        <end position="578"/>
    </location>
</feature>
<keyword evidence="3" id="KW-0732">Signal</keyword>
<dbReference type="Pfam" id="PF07980">
    <property type="entry name" value="SusD_RagB"/>
    <property type="match status" value="1"/>
</dbReference>
<comment type="subcellular location">
    <subcellularLocation>
        <location evidence="1">Cell outer membrane</location>
    </subcellularLocation>
</comment>
<dbReference type="STRING" id="1419482.SAMN05444266_104177"/>
<evidence type="ECO:0000313" key="8">
    <source>
        <dbReference type="EMBL" id="SHL61712.1"/>
    </source>
</evidence>
<keyword evidence="5" id="KW-0998">Cell outer membrane</keyword>
<dbReference type="PROSITE" id="PS51257">
    <property type="entry name" value="PROKAR_LIPOPROTEIN"/>
    <property type="match status" value="1"/>
</dbReference>
<dbReference type="RefSeq" id="WP_083549769.1">
    <property type="nucleotide sequence ID" value="NZ_FRBL01000004.1"/>
</dbReference>
<sequence length="578" mass="65094">MIRNHILPIISFILLTACNKALDIPPQDKISNNAYWKTASDLNAYVLQFYGSFPRIGNVDGLYTGYLGSDALNGSDLQIRSTPASQLNGSRVQVNTATGTGWNFTNIRAVNIFFENYQRVKESRNNIARYVGEAHFFKAWFYFNLLKQYGDVPWYSHSMLINDPRLYAPRTLRTLVADSILIELDSAIADLDYLRNADGKNNRLSKEAALIFKSRVALFEGTWQKYHAGTPFGTSGADPKKYFQAAIDAVQELMTPGKYNIALHASYPQLFNSDDLSNNPEVILWRKYDNMLGFMHNLQLFLTKSTDEVSITLQQIQAFLKSDGSIYSYRDTAVKYRGTSFLTKIARDCDPRLKSIIWIPGQTMWSNTGGTGNFIKPALDATGIDKNYTGFQLSKGANPADPSAGGVLNFNAGCRTGSILFRYAEALLNLAEAQAEMGVTVDYAHTINLIRTRAGMPPLVVQPDPQRKVYADYGYLISDELQEIRRERSVELACEGFRYDDWRRWAAGNLFSGKRPLGFPYQAAEYDGMDVPTTEGFVDPYKKSLPSGYYFNKNRDYLDCIPVNEITLNPNLTKNPGW</sequence>
<feature type="domain" description="SusD-like N-terminal" evidence="7">
    <location>
        <begin position="97"/>
        <end position="218"/>
    </location>
</feature>
<name>A0A1M7C335_9BACT</name>
<keyword evidence="9" id="KW-1185">Reference proteome</keyword>
<reference evidence="8 9" key="1">
    <citation type="submission" date="2016-11" db="EMBL/GenBank/DDBJ databases">
        <authorList>
            <person name="Jaros S."/>
            <person name="Januszkiewicz K."/>
            <person name="Wedrychowicz H."/>
        </authorList>
    </citation>
    <scope>NUCLEOTIDE SEQUENCE [LARGE SCALE GENOMIC DNA]</scope>
    <source>
        <strain evidence="8 9">DSM 27406</strain>
    </source>
</reference>
<protein>
    <submittedName>
        <fullName evidence="8">Starch-binding associating with outer membrane</fullName>
    </submittedName>
</protein>
<evidence type="ECO:0000256" key="1">
    <source>
        <dbReference type="ARBA" id="ARBA00004442"/>
    </source>
</evidence>
<dbReference type="InterPro" id="IPR011990">
    <property type="entry name" value="TPR-like_helical_dom_sf"/>
</dbReference>
<keyword evidence="4" id="KW-0472">Membrane</keyword>
<comment type="similarity">
    <text evidence="2">Belongs to the SusD family.</text>
</comment>
<evidence type="ECO:0000313" key="9">
    <source>
        <dbReference type="Proteomes" id="UP000184420"/>
    </source>
</evidence>
<evidence type="ECO:0000256" key="2">
    <source>
        <dbReference type="ARBA" id="ARBA00006275"/>
    </source>
</evidence>
<accession>A0A1M7C335</accession>
<evidence type="ECO:0000259" key="6">
    <source>
        <dbReference type="Pfam" id="PF07980"/>
    </source>
</evidence>
<dbReference type="Proteomes" id="UP000184420">
    <property type="component" value="Unassembled WGS sequence"/>
</dbReference>
<organism evidence="8 9">
    <name type="scientific">Chitinophaga jiangningensis</name>
    <dbReference type="NCBI Taxonomy" id="1419482"/>
    <lineage>
        <taxon>Bacteria</taxon>
        <taxon>Pseudomonadati</taxon>
        <taxon>Bacteroidota</taxon>
        <taxon>Chitinophagia</taxon>
        <taxon>Chitinophagales</taxon>
        <taxon>Chitinophagaceae</taxon>
        <taxon>Chitinophaga</taxon>
    </lineage>
</organism>
<dbReference type="OrthoDB" id="5694214at2"/>
<evidence type="ECO:0000256" key="3">
    <source>
        <dbReference type="ARBA" id="ARBA00022729"/>
    </source>
</evidence>
<evidence type="ECO:0000259" key="7">
    <source>
        <dbReference type="Pfam" id="PF14322"/>
    </source>
</evidence>
<dbReference type="EMBL" id="FRBL01000004">
    <property type="protein sequence ID" value="SHL61712.1"/>
    <property type="molecule type" value="Genomic_DNA"/>
</dbReference>